<dbReference type="EnsemblMetazoa" id="AMIN001136-RA">
    <property type="protein sequence ID" value="AMIN001136-PA"/>
    <property type="gene ID" value="AMIN001136"/>
</dbReference>
<dbReference type="Proteomes" id="UP000075920">
    <property type="component" value="Unassembled WGS sequence"/>
</dbReference>
<keyword evidence="3" id="KW-1185">Reference proteome</keyword>
<dbReference type="AlphaFoldDB" id="A0A182VSU6"/>
<accession>A0A182VSU6</accession>
<sequence>MASIIESEEELACLNREVDEELDQMESTIVWLLSQNYLKSTINNIVAVDGTNNFLGDVAALKSMNSDISFSKSNTFVAAASSLWKMNNSDNIVNMRDQIASNGKEQEKLFAQLHTGELEDELERFREKIREMRSTKHSMQSTLNAKQQNVNTEEMSIVGFIDLLKEIKRDTDTIIQCYERELQKVENMFSDVTYDSPLFADVCE</sequence>
<keyword evidence="1" id="KW-0175">Coiled coil</keyword>
<name>A0A182VSU6_9DIPT</name>
<reference evidence="2" key="2">
    <citation type="submission" date="2020-05" db="UniProtKB">
        <authorList>
            <consortium name="EnsemblMetazoa"/>
        </authorList>
    </citation>
    <scope>IDENTIFICATION</scope>
    <source>
        <strain evidence="2">MINIMUS1</strain>
    </source>
</reference>
<organism evidence="2 3">
    <name type="scientific">Anopheles minimus</name>
    <dbReference type="NCBI Taxonomy" id="112268"/>
    <lineage>
        <taxon>Eukaryota</taxon>
        <taxon>Metazoa</taxon>
        <taxon>Ecdysozoa</taxon>
        <taxon>Arthropoda</taxon>
        <taxon>Hexapoda</taxon>
        <taxon>Insecta</taxon>
        <taxon>Pterygota</taxon>
        <taxon>Neoptera</taxon>
        <taxon>Endopterygota</taxon>
        <taxon>Diptera</taxon>
        <taxon>Nematocera</taxon>
        <taxon>Culicoidea</taxon>
        <taxon>Culicidae</taxon>
        <taxon>Anophelinae</taxon>
        <taxon>Anopheles</taxon>
    </lineage>
</organism>
<reference evidence="3" key="1">
    <citation type="submission" date="2013-03" db="EMBL/GenBank/DDBJ databases">
        <title>The Genome Sequence of Anopheles minimus MINIMUS1.</title>
        <authorList>
            <consortium name="The Broad Institute Genomics Platform"/>
            <person name="Neafsey D.E."/>
            <person name="Walton C."/>
            <person name="Walker B."/>
            <person name="Young S.K."/>
            <person name="Zeng Q."/>
            <person name="Gargeya S."/>
            <person name="Fitzgerald M."/>
            <person name="Haas B."/>
            <person name="Abouelleil A."/>
            <person name="Allen A.W."/>
            <person name="Alvarado L."/>
            <person name="Arachchi H.M."/>
            <person name="Berlin A.M."/>
            <person name="Chapman S.B."/>
            <person name="Gainer-Dewar J."/>
            <person name="Goldberg J."/>
            <person name="Griggs A."/>
            <person name="Gujja S."/>
            <person name="Hansen M."/>
            <person name="Howarth C."/>
            <person name="Imamovic A."/>
            <person name="Ireland A."/>
            <person name="Larimer J."/>
            <person name="McCowan C."/>
            <person name="Murphy C."/>
            <person name="Pearson M."/>
            <person name="Poon T.W."/>
            <person name="Priest M."/>
            <person name="Roberts A."/>
            <person name="Saif S."/>
            <person name="Shea T."/>
            <person name="Sisk P."/>
            <person name="Sykes S."/>
            <person name="Wortman J."/>
            <person name="Nusbaum C."/>
            <person name="Birren B."/>
        </authorList>
    </citation>
    <scope>NUCLEOTIDE SEQUENCE [LARGE SCALE GENOMIC DNA]</scope>
    <source>
        <strain evidence="3">MINIMUS1</strain>
    </source>
</reference>
<protein>
    <submittedName>
        <fullName evidence="2">Uncharacterized protein</fullName>
    </submittedName>
</protein>
<feature type="coiled-coil region" evidence="1">
    <location>
        <begin position="115"/>
        <end position="142"/>
    </location>
</feature>
<evidence type="ECO:0000313" key="2">
    <source>
        <dbReference type="EnsemblMetazoa" id="AMIN001136-PA"/>
    </source>
</evidence>
<proteinExistence type="predicted"/>
<evidence type="ECO:0000313" key="3">
    <source>
        <dbReference type="Proteomes" id="UP000075920"/>
    </source>
</evidence>
<dbReference type="VEuPathDB" id="VectorBase:AMIN001136"/>
<evidence type="ECO:0000256" key="1">
    <source>
        <dbReference type="SAM" id="Coils"/>
    </source>
</evidence>